<organism evidence="1 2">
    <name type="scientific">Acidisarcina polymorpha</name>
    <dbReference type="NCBI Taxonomy" id="2211140"/>
    <lineage>
        <taxon>Bacteria</taxon>
        <taxon>Pseudomonadati</taxon>
        <taxon>Acidobacteriota</taxon>
        <taxon>Terriglobia</taxon>
        <taxon>Terriglobales</taxon>
        <taxon>Acidobacteriaceae</taxon>
        <taxon>Acidisarcina</taxon>
    </lineage>
</organism>
<name>A0A2Z5G7W5_9BACT</name>
<keyword evidence="2" id="KW-1185">Reference proteome</keyword>
<dbReference type="AlphaFoldDB" id="A0A2Z5G7W5"/>
<accession>A0A2Z5G7W5</accession>
<sequence>MRARFERFAAYTLPFADVSHLKLHALWLCWTHLFDDPFDEGQL</sequence>
<dbReference type="SUPFAM" id="SSF48576">
    <property type="entry name" value="Terpenoid synthases"/>
    <property type="match status" value="1"/>
</dbReference>
<dbReference type="Gene3D" id="1.10.600.10">
    <property type="entry name" value="Farnesyl Diphosphate Synthase"/>
    <property type="match status" value="1"/>
</dbReference>
<dbReference type="KEGG" id="abas:ACPOL_5536"/>
<proteinExistence type="predicted"/>
<protein>
    <submittedName>
        <fullName evidence="1">Uncharacterized protein</fullName>
    </submittedName>
</protein>
<dbReference type="EMBL" id="CP030840">
    <property type="protein sequence ID" value="AXC14784.1"/>
    <property type="molecule type" value="Genomic_DNA"/>
</dbReference>
<gene>
    <name evidence="1" type="ORF">ACPOL_5536</name>
</gene>
<evidence type="ECO:0000313" key="2">
    <source>
        <dbReference type="Proteomes" id="UP000253606"/>
    </source>
</evidence>
<evidence type="ECO:0000313" key="1">
    <source>
        <dbReference type="EMBL" id="AXC14784.1"/>
    </source>
</evidence>
<dbReference type="InterPro" id="IPR008949">
    <property type="entry name" value="Isoprenoid_synthase_dom_sf"/>
</dbReference>
<dbReference type="Proteomes" id="UP000253606">
    <property type="component" value="Chromosome"/>
</dbReference>
<reference evidence="1 2" key="1">
    <citation type="journal article" date="2018" name="Front. Microbiol.">
        <title>Hydrolytic Capabilities as a Key to Environmental Success: Chitinolytic and Cellulolytic Acidobacteria From Acidic Sub-arctic Soils and Boreal Peatlands.</title>
        <authorList>
            <person name="Belova S.E."/>
            <person name="Ravin N.V."/>
            <person name="Pankratov T.A."/>
            <person name="Rakitin A.L."/>
            <person name="Ivanova A.A."/>
            <person name="Beletsky A.V."/>
            <person name="Mardanov A.V."/>
            <person name="Sinninghe Damste J.S."/>
            <person name="Dedysh S.N."/>
        </authorList>
    </citation>
    <scope>NUCLEOTIDE SEQUENCE [LARGE SCALE GENOMIC DNA]</scope>
    <source>
        <strain evidence="1 2">SBC82</strain>
    </source>
</reference>